<proteinExistence type="predicted"/>
<feature type="compositionally biased region" description="Polar residues" evidence="1">
    <location>
        <begin position="39"/>
        <end position="49"/>
    </location>
</feature>
<dbReference type="AlphaFoldDB" id="A0A6G1IUV6"/>
<name>A0A6G1IUV6_9PLEO</name>
<dbReference type="EMBL" id="MU005589">
    <property type="protein sequence ID" value="KAF2681898.1"/>
    <property type="molecule type" value="Genomic_DNA"/>
</dbReference>
<accession>A0A6G1IUV6</accession>
<feature type="region of interest" description="Disordered" evidence="1">
    <location>
        <begin position="1"/>
        <end position="109"/>
    </location>
</feature>
<evidence type="ECO:0000256" key="1">
    <source>
        <dbReference type="SAM" id="MobiDB-lite"/>
    </source>
</evidence>
<evidence type="ECO:0000313" key="2">
    <source>
        <dbReference type="EMBL" id="KAF2681898.1"/>
    </source>
</evidence>
<keyword evidence="3" id="KW-1185">Reference proteome</keyword>
<gene>
    <name evidence="2" type="ORF">K458DRAFT_406110</name>
</gene>
<evidence type="ECO:0000313" key="3">
    <source>
        <dbReference type="Proteomes" id="UP000799291"/>
    </source>
</evidence>
<organism evidence="2 3">
    <name type="scientific">Lentithecium fluviatile CBS 122367</name>
    <dbReference type="NCBI Taxonomy" id="1168545"/>
    <lineage>
        <taxon>Eukaryota</taxon>
        <taxon>Fungi</taxon>
        <taxon>Dikarya</taxon>
        <taxon>Ascomycota</taxon>
        <taxon>Pezizomycotina</taxon>
        <taxon>Dothideomycetes</taxon>
        <taxon>Pleosporomycetidae</taxon>
        <taxon>Pleosporales</taxon>
        <taxon>Massarineae</taxon>
        <taxon>Lentitheciaceae</taxon>
        <taxon>Lentithecium</taxon>
    </lineage>
</organism>
<reference evidence="2" key="1">
    <citation type="journal article" date="2020" name="Stud. Mycol.">
        <title>101 Dothideomycetes genomes: a test case for predicting lifestyles and emergence of pathogens.</title>
        <authorList>
            <person name="Haridas S."/>
            <person name="Albert R."/>
            <person name="Binder M."/>
            <person name="Bloem J."/>
            <person name="Labutti K."/>
            <person name="Salamov A."/>
            <person name="Andreopoulos B."/>
            <person name="Baker S."/>
            <person name="Barry K."/>
            <person name="Bills G."/>
            <person name="Bluhm B."/>
            <person name="Cannon C."/>
            <person name="Castanera R."/>
            <person name="Culley D."/>
            <person name="Daum C."/>
            <person name="Ezra D."/>
            <person name="Gonzalez J."/>
            <person name="Henrissat B."/>
            <person name="Kuo A."/>
            <person name="Liang C."/>
            <person name="Lipzen A."/>
            <person name="Lutzoni F."/>
            <person name="Magnuson J."/>
            <person name="Mondo S."/>
            <person name="Nolan M."/>
            <person name="Ohm R."/>
            <person name="Pangilinan J."/>
            <person name="Park H.-J."/>
            <person name="Ramirez L."/>
            <person name="Alfaro M."/>
            <person name="Sun H."/>
            <person name="Tritt A."/>
            <person name="Yoshinaga Y."/>
            <person name="Zwiers L.-H."/>
            <person name="Turgeon B."/>
            <person name="Goodwin S."/>
            <person name="Spatafora J."/>
            <person name="Crous P."/>
            <person name="Grigoriev I."/>
        </authorList>
    </citation>
    <scope>NUCLEOTIDE SEQUENCE</scope>
    <source>
        <strain evidence="2">CBS 122367</strain>
    </source>
</reference>
<feature type="compositionally biased region" description="Acidic residues" evidence="1">
    <location>
        <begin position="61"/>
        <end position="81"/>
    </location>
</feature>
<feature type="compositionally biased region" description="Basic and acidic residues" evidence="1">
    <location>
        <begin position="89"/>
        <end position="100"/>
    </location>
</feature>
<protein>
    <submittedName>
        <fullName evidence="2">Uncharacterized protein</fullName>
    </submittedName>
</protein>
<dbReference type="Proteomes" id="UP000799291">
    <property type="component" value="Unassembled WGS sequence"/>
</dbReference>
<sequence length="201" mass="23101">MDNNANTEETGYPRVHTHSSDAATDFHDGSSVGRMTAGTHGSSHGQSAMSAAPSHVREPGEDSEIMENDKDQEEEDDEDDRDGIGNEDYWDHTGAERNESQELPPNIDNRFGATLHLRRKDLSLFYLEPRRSQSPRHAIPSMVDWVAKWFREDHWVEIRRSDEIRATPKRRWRTKLIKNKPKADNLQQNAGESQTEIEFTF</sequence>